<evidence type="ECO:0000256" key="2">
    <source>
        <dbReference type="ARBA" id="ARBA00022475"/>
    </source>
</evidence>
<evidence type="ECO:0000256" key="5">
    <source>
        <dbReference type="ARBA" id="ARBA00023136"/>
    </source>
</evidence>
<protein>
    <recommendedName>
        <fullName evidence="7">VTT domain-containing protein</fullName>
    </recommendedName>
</protein>
<organism evidence="8 9">
    <name type="scientific">Candidatus Halobonum tyrrellensis G22</name>
    <dbReference type="NCBI Taxonomy" id="1324957"/>
    <lineage>
        <taxon>Archaea</taxon>
        <taxon>Methanobacteriati</taxon>
        <taxon>Methanobacteriota</taxon>
        <taxon>Stenosarchaea group</taxon>
        <taxon>Halobacteria</taxon>
        <taxon>Halobacteriales</taxon>
        <taxon>Haloferacaceae</taxon>
        <taxon>Candidatus Halobonum</taxon>
    </lineage>
</organism>
<keyword evidence="4 6" id="KW-1133">Transmembrane helix</keyword>
<comment type="caution">
    <text evidence="8">The sequence shown here is derived from an EMBL/GenBank/DDBJ whole genome shotgun (WGS) entry which is preliminary data.</text>
</comment>
<dbReference type="Pfam" id="PF09335">
    <property type="entry name" value="VTT_dom"/>
    <property type="match status" value="1"/>
</dbReference>
<evidence type="ECO:0000256" key="3">
    <source>
        <dbReference type="ARBA" id="ARBA00022692"/>
    </source>
</evidence>
<dbReference type="GO" id="GO:0005886">
    <property type="term" value="C:plasma membrane"/>
    <property type="evidence" value="ECO:0007669"/>
    <property type="project" value="UniProtKB-SubCell"/>
</dbReference>
<dbReference type="AlphaFoldDB" id="V4IZF0"/>
<dbReference type="RefSeq" id="WP_023394301.1">
    <property type="nucleotide sequence ID" value="NZ_ASGZ01000028.1"/>
</dbReference>
<feature type="transmembrane region" description="Helical" evidence="6">
    <location>
        <begin position="76"/>
        <end position="98"/>
    </location>
</feature>
<feature type="transmembrane region" description="Helical" evidence="6">
    <location>
        <begin position="207"/>
        <end position="224"/>
    </location>
</feature>
<name>V4IZF0_9EURY</name>
<keyword evidence="2" id="KW-1003">Cell membrane</keyword>
<evidence type="ECO:0000313" key="8">
    <source>
        <dbReference type="EMBL" id="ESP88502.1"/>
    </source>
</evidence>
<dbReference type="EMBL" id="ASGZ01000028">
    <property type="protein sequence ID" value="ESP88502.1"/>
    <property type="molecule type" value="Genomic_DNA"/>
</dbReference>
<dbReference type="InterPro" id="IPR032816">
    <property type="entry name" value="VTT_dom"/>
</dbReference>
<gene>
    <name evidence="8" type="ORF">K933_08582</name>
</gene>
<dbReference type="PANTHER" id="PTHR42709:SF6">
    <property type="entry name" value="UNDECAPRENYL PHOSPHATE TRANSPORTER A"/>
    <property type="match status" value="1"/>
</dbReference>
<feature type="domain" description="VTT" evidence="7">
    <location>
        <begin position="56"/>
        <end position="176"/>
    </location>
</feature>
<keyword evidence="9" id="KW-1185">Reference proteome</keyword>
<reference evidence="8 9" key="1">
    <citation type="journal article" date="2013" name="Genome Announc.">
        <title>Draft Genome Sequence of 'Candidatus Halobonum tyrrellensis' Strain G22, Isolated from the Hypersaline Waters of Lake Tyrrell, Australia.</title>
        <authorList>
            <person name="Ugalde J.A."/>
            <person name="Narasingarao P."/>
            <person name="Kuo S."/>
            <person name="Podell S."/>
            <person name="Allen E.E."/>
        </authorList>
    </citation>
    <scope>NUCLEOTIDE SEQUENCE [LARGE SCALE GENOMIC DNA]</scope>
    <source>
        <strain evidence="8 9">G22</strain>
    </source>
</reference>
<dbReference type="Proteomes" id="UP000017840">
    <property type="component" value="Unassembled WGS sequence"/>
</dbReference>
<feature type="transmembrane region" description="Helical" evidence="6">
    <location>
        <begin position="162"/>
        <end position="182"/>
    </location>
</feature>
<dbReference type="OrthoDB" id="204088at2157"/>
<dbReference type="eggNOG" id="arCOG03117">
    <property type="taxonomic scope" value="Archaea"/>
</dbReference>
<keyword evidence="3 6" id="KW-0812">Transmembrane</keyword>
<evidence type="ECO:0000313" key="9">
    <source>
        <dbReference type="Proteomes" id="UP000017840"/>
    </source>
</evidence>
<evidence type="ECO:0000256" key="4">
    <source>
        <dbReference type="ARBA" id="ARBA00022989"/>
    </source>
</evidence>
<accession>V4IZF0</accession>
<dbReference type="STRING" id="1324957.K933_08582"/>
<comment type="subcellular location">
    <subcellularLocation>
        <location evidence="1">Cell membrane</location>
        <topology evidence="1">Multi-pass membrane protein</topology>
    </subcellularLocation>
</comment>
<evidence type="ECO:0000256" key="1">
    <source>
        <dbReference type="ARBA" id="ARBA00004651"/>
    </source>
</evidence>
<sequence length="228" mass="23857">MATLLLGEGVVGPLLVGGNLLGSGLVATAQTLLVQYGYLAVCCFTFLESSLLFPLLPSEVVLPFAAVLLVGDPISLALFVVATTAGVVVGSVVAYYVFGRGGEEVVERCGPLVRVSDRERRWAKATFRRYGEWSVFWGRLLPFLRSVVSIPAGFAGMGLARFTAYSAGGGLLFNLAVGALAFGGDGERSVYDVAFEVTRDLVAERPLLSAVAAVAALAAAAAAYERVD</sequence>
<evidence type="ECO:0000259" key="7">
    <source>
        <dbReference type="Pfam" id="PF09335"/>
    </source>
</evidence>
<dbReference type="InterPro" id="IPR051311">
    <property type="entry name" value="DedA_domain"/>
</dbReference>
<dbReference type="PANTHER" id="PTHR42709">
    <property type="entry name" value="ALKALINE PHOSPHATASE LIKE PROTEIN"/>
    <property type="match status" value="1"/>
</dbReference>
<evidence type="ECO:0000256" key="6">
    <source>
        <dbReference type="SAM" id="Phobius"/>
    </source>
</evidence>
<proteinExistence type="predicted"/>
<keyword evidence="5 6" id="KW-0472">Membrane</keyword>